<dbReference type="EMBL" id="CAJNNV010027016">
    <property type="protein sequence ID" value="CAE8619387.1"/>
    <property type="molecule type" value="Genomic_DNA"/>
</dbReference>
<proteinExistence type="predicted"/>
<keyword evidence="2" id="KW-1185">Reference proteome</keyword>
<dbReference type="AlphaFoldDB" id="A0A813G077"/>
<reference evidence="1" key="1">
    <citation type="submission" date="2021-02" db="EMBL/GenBank/DDBJ databases">
        <authorList>
            <person name="Dougan E. K."/>
            <person name="Rhodes N."/>
            <person name="Thang M."/>
            <person name="Chan C."/>
        </authorList>
    </citation>
    <scope>NUCLEOTIDE SEQUENCE</scope>
</reference>
<protein>
    <submittedName>
        <fullName evidence="1">Uncharacterized protein</fullName>
    </submittedName>
</protein>
<name>A0A813G077_POLGL</name>
<comment type="caution">
    <text evidence="1">The sequence shown here is derived from an EMBL/GenBank/DDBJ whole genome shotgun (WGS) entry which is preliminary data.</text>
</comment>
<gene>
    <name evidence="1" type="ORF">PGLA1383_LOCUS36976</name>
</gene>
<dbReference type="Proteomes" id="UP000654075">
    <property type="component" value="Unassembled WGS sequence"/>
</dbReference>
<organism evidence="1 2">
    <name type="scientific">Polarella glacialis</name>
    <name type="common">Dinoflagellate</name>
    <dbReference type="NCBI Taxonomy" id="89957"/>
    <lineage>
        <taxon>Eukaryota</taxon>
        <taxon>Sar</taxon>
        <taxon>Alveolata</taxon>
        <taxon>Dinophyceae</taxon>
        <taxon>Suessiales</taxon>
        <taxon>Suessiaceae</taxon>
        <taxon>Polarella</taxon>
    </lineage>
</organism>
<feature type="non-terminal residue" evidence="1">
    <location>
        <position position="1"/>
    </location>
</feature>
<accession>A0A813G077</accession>
<sequence>TASPFWDERMSNLIARRMEACLHGLCLKNLRQLVHLAGHYAELSKAIREQRLSLTYVPPAVYQRTQATSYEQHPLFRIQVLVGRAGQEFSPACELAVEAFFASSDTKTME</sequence>
<feature type="non-terminal residue" evidence="1">
    <location>
        <position position="110"/>
    </location>
</feature>
<evidence type="ECO:0000313" key="1">
    <source>
        <dbReference type="EMBL" id="CAE8619387.1"/>
    </source>
</evidence>
<evidence type="ECO:0000313" key="2">
    <source>
        <dbReference type="Proteomes" id="UP000654075"/>
    </source>
</evidence>